<dbReference type="GO" id="GO:0016887">
    <property type="term" value="F:ATP hydrolysis activity"/>
    <property type="evidence" value="ECO:0007669"/>
    <property type="project" value="InterPro"/>
</dbReference>
<dbReference type="EMBL" id="HG001800">
    <property type="protein sequence ID" value="CDF36754.1"/>
    <property type="molecule type" value="Genomic_DNA"/>
</dbReference>
<dbReference type="GO" id="GO:0043682">
    <property type="term" value="F:P-type divalent copper transporter activity"/>
    <property type="evidence" value="ECO:0007669"/>
    <property type="project" value="TreeGrafter"/>
</dbReference>
<gene>
    <name evidence="12" type="ORF">CHC_T00004800001</name>
</gene>
<feature type="transmembrane region" description="Helical" evidence="10">
    <location>
        <begin position="612"/>
        <end position="634"/>
    </location>
</feature>
<dbReference type="GO" id="GO:0016020">
    <property type="term" value="C:membrane"/>
    <property type="evidence" value="ECO:0007669"/>
    <property type="project" value="UniProtKB-SubCell"/>
</dbReference>
<dbReference type="NCBIfam" id="TIGR01494">
    <property type="entry name" value="ATPase_P-type"/>
    <property type="match status" value="2"/>
</dbReference>
<keyword evidence="5 10" id="KW-0547">Nucleotide-binding</keyword>
<accession>R7QF87</accession>
<dbReference type="GeneID" id="17324288"/>
<evidence type="ECO:0000256" key="9">
    <source>
        <dbReference type="ARBA" id="ARBA00023136"/>
    </source>
</evidence>
<dbReference type="InterPro" id="IPR027256">
    <property type="entry name" value="P-typ_ATPase_IB"/>
</dbReference>
<keyword evidence="3 10" id="KW-0812">Transmembrane</keyword>
<evidence type="ECO:0000256" key="1">
    <source>
        <dbReference type="ARBA" id="ARBA00004127"/>
    </source>
</evidence>
<dbReference type="InterPro" id="IPR059000">
    <property type="entry name" value="ATPase_P-type_domA"/>
</dbReference>
<evidence type="ECO:0000259" key="11">
    <source>
        <dbReference type="Pfam" id="PF00122"/>
    </source>
</evidence>
<feature type="transmembrane region" description="Helical" evidence="10">
    <location>
        <begin position="640"/>
        <end position="664"/>
    </location>
</feature>
<dbReference type="GO" id="GO:0005524">
    <property type="term" value="F:ATP binding"/>
    <property type="evidence" value="ECO:0007669"/>
    <property type="project" value="UniProtKB-UniRule"/>
</dbReference>
<dbReference type="InterPro" id="IPR036412">
    <property type="entry name" value="HAD-like_sf"/>
</dbReference>
<dbReference type="STRING" id="2769.R7QF87"/>
<keyword evidence="7" id="KW-1278">Translocase</keyword>
<evidence type="ECO:0000256" key="6">
    <source>
        <dbReference type="ARBA" id="ARBA00022840"/>
    </source>
</evidence>
<evidence type="ECO:0000313" key="12">
    <source>
        <dbReference type="EMBL" id="CDF36754.1"/>
    </source>
</evidence>
<dbReference type="InterPro" id="IPR001757">
    <property type="entry name" value="P_typ_ATPase"/>
</dbReference>
<dbReference type="OMA" id="HWMLPAW"/>
<dbReference type="PRINTS" id="PR00119">
    <property type="entry name" value="CATATPASE"/>
</dbReference>
<reference evidence="13" key="1">
    <citation type="journal article" date="2013" name="Proc. Natl. Acad. Sci. U.S.A.">
        <title>Genome structure and metabolic features in the red seaweed Chondrus crispus shed light on evolution of the Archaeplastida.</title>
        <authorList>
            <person name="Collen J."/>
            <person name="Porcel B."/>
            <person name="Carre W."/>
            <person name="Ball S.G."/>
            <person name="Chaparro C."/>
            <person name="Tonon T."/>
            <person name="Barbeyron T."/>
            <person name="Michel G."/>
            <person name="Noel B."/>
            <person name="Valentin K."/>
            <person name="Elias M."/>
            <person name="Artiguenave F."/>
            <person name="Arun A."/>
            <person name="Aury J.M."/>
            <person name="Barbosa-Neto J.F."/>
            <person name="Bothwell J.H."/>
            <person name="Bouget F.Y."/>
            <person name="Brillet L."/>
            <person name="Cabello-Hurtado F."/>
            <person name="Capella-Gutierrez S."/>
            <person name="Charrier B."/>
            <person name="Cladiere L."/>
            <person name="Cock J.M."/>
            <person name="Coelho S.M."/>
            <person name="Colleoni C."/>
            <person name="Czjzek M."/>
            <person name="Da Silva C."/>
            <person name="Delage L."/>
            <person name="Denoeud F."/>
            <person name="Deschamps P."/>
            <person name="Dittami S.M."/>
            <person name="Gabaldon T."/>
            <person name="Gachon C.M."/>
            <person name="Groisillier A."/>
            <person name="Herve C."/>
            <person name="Jabbari K."/>
            <person name="Katinka M."/>
            <person name="Kloareg B."/>
            <person name="Kowalczyk N."/>
            <person name="Labadie K."/>
            <person name="Leblanc C."/>
            <person name="Lopez P.J."/>
            <person name="McLachlan D.H."/>
            <person name="Meslet-Cladiere L."/>
            <person name="Moustafa A."/>
            <person name="Nehr Z."/>
            <person name="Nyvall Collen P."/>
            <person name="Panaud O."/>
            <person name="Partensky F."/>
            <person name="Poulain J."/>
            <person name="Rensing S.A."/>
            <person name="Rousvoal S."/>
            <person name="Samson G."/>
            <person name="Symeonidi A."/>
            <person name="Weissenbach J."/>
            <person name="Zambounis A."/>
            <person name="Wincker P."/>
            <person name="Boyen C."/>
        </authorList>
    </citation>
    <scope>NUCLEOTIDE SEQUENCE [LARGE SCALE GENOMIC DNA]</scope>
    <source>
        <strain evidence="13">cv. Stackhouse</strain>
    </source>
</reference>
<dbReference type="SUPFAM" id="SSF56784">
    <property type="entry name" value="HAD-like"/>
    <property type="match status" value="1"/>
</dbReference>
<keyword evidence="6 10" id="KW-0067">ATP-binding</keyword>
<feature type="transmembrane region" description="Helical" evidence="10">
    <location>
        <begin position="233"/>
        <end position="252"/>
    </location>
</feature>
<dbReference type="Gene3D" id="2.70.150.10">
    <property type="entry name" value="Calcium-transporting ATPase, cytoplasmic transduction domain A"/>
    <property type="match status" value="1"/>
</dbReference>
<dbReference type="Gramene" id="CDF36754">
    <property type="protein sequence ID" value="CDF36754"/>
    <property type="gene ID" value="CHC_T00004800001"/>
</dbReference>
<dbReference type="FunFam" id="2.70.150.10:FF:000002">
    <property type="entry name" value="Copper-transporting ATPase 1, putative"/>
    <property type="match status" value="1"/>
</dbReference>
<dbReference type="Pfam" id="PF00122">
    <property type="entry name" value="E1-E2_ATPase"/>
    <property type="match status" value="1"/>
</dbReference>
<dbReference type="InterPro" id="IPR018303">
    <property type="entry name" value="ATPase_P-typ_P_site"/>
</dbReference>
<dbReference type="InterPro" id="IPR008250">
    <property type="entry name" value="ATPase_P-typ_transduc_dom_A_sf"/>
</dbReference>
<dbReference type="RefSeq" id="XP_005716573.1">
    <property type="nucleotide sequence ID" value="XM_005716516.1"/>
</dbReference>
<sequence length="728" mass="76956">MRFRMGQVQWVHFALATPVQFICGRGFYRSSYYALKKRRATMDVLVALSTSIAYFSSVVVVLSGQGLSGDMSLGHAAMFNVSAMIITMVLAGKWLEATAKRRAAAGVAALSALSPDNAILYDVREGVSCHTEVPVSVINVGDIVRLFPGDRVSTDGQVIDGMSAVDESMLTGESNPVPKRKGDFVYGGTVNGGGSMLVRTSAVGEEAVLSQIVKLVNDAQTSRAPIEAFADRVSAVFVPTVVTISLLVFVGWYSAAVFNWIPREWWAAEGRFFFALLFALETMVIACPCALGLATPTAVMVSSEVGTRMGVLFRGGGAALEAAKGVKTVLFDKTGTLTMGKPEVAAVLVGEEGANAVEQASVILSDLIYAVESESHHPLASAITSYLRGKSGEQVSAGSFAYKISELEELPGRGVKAVVNKGEYSVRVGSRAWAFGEKGDLERQLLTASELAQIDRMEREDGLTVVAAVVNSSLVAIYGLEDTVRPEAEAVVSYLKSELSVACHIVTGDSEETGRAIARRVGIPTNNLRSRAMPWTKIDVVKSLPEGSGCFVGDGINDAPALAASSLGIAIGAGAPVAAESAAVVLVRSDLRGVVNALALARATFRRVRINFVWAIGYNILGIPLAAGVLYPFFQIRVPPLVASGAMALSSTCVVLSSLALQWFKPPNLDTAPRSNGAEMYGISTRREAFTIWEEADEGSDLVAASSAGSDASWRAVETPLLDGEMAV</sequence>
<dbReference type="Gene3D" id="3.40.1110.10">
    <property type="entry name" value="Calcium-transporting ATPase, cytoplasmic domain N"/>
    <property type="match status" value="1"/>
</dbReference>
<dbReference type="GO" id="GO:0005507">
    <property type="term" value="F:copper ion binding"/>
    <property type="evidence" value="ECO:0007669"/>
    <property type="project" value="TreeGrafter"/>
</dbReference>
<dbReference type="AlphaFoldDB" id="R7QF87"/>
<keyword evidence="9 10" id="KW-0472">Membrane</keyword>
<dbReference type="InterPro" id="IPR023214">
    <property type="entry name" value="HAD_sf"/>
</dbReference>
<keyword evidence="8 10" id="KW-1133">Transmembrane helix</keyword>
<evidence type="ECO:0000256" key="7">
    <source>
        <dbReference type="ARBA" id="ARBA00022967"/>
    </source>
</evidence>
<dbReference type="CDD" id="cd02094">
    <property type="entry name" value="P-type_ATPase_Cu-like"/>
    <property type="match status" value="1"/>
</dbReference>
<dbReference type="GO" id="GO:0055070">
    <property type="term" value="P:copper ion homeostasis"/>
    <property type="evidence" value="ECO:0007669"/>
    <property type="project" value="TreeGrafter"/>
</dbReference>
<evidence type="ECO:0000256" key="5">
    <source>
        <dbReference type="ARBA" id="ARBA00022741"/>
    </source>
</evidence>
<dbReference type="Pfam" id="PF00702">
    <property type="entry name" value="Hydrolase"/>
    <property type="match status" value="1"/>
</dbReference>
<dbReference type="NCBIfam" id="TIGR01525">
    <property type="entry name" value="ATPase-IB_hvy"/>
    <property type="match status" value="1"/>
</dbReference>
<feature type="transmembrane region" description="Helical" evidence="10">
    <location>
        <begin position="73"/>
        <end position="92"/>
    </location>
</feature>
<feature type="transmembrane region" description="Helical" evidence="10">
    <location>
        <begin position="44"/>
        <end position="67"/>
    </location>
</feature>
<proteinExistence type="inferred from homology"/>
<name>R7QF87_CHOCR</name>
<dbReference type="InterPro" id="IPR023299">
    <property type="entry name" value="ATPase_P-typ_cyto_dom_N"/>
</dbReference>
<dbReference type="PANTHER" id="PTHR43520:SF8">
    <property type="entry name" value="P-TYPE CU(+) TRANSPORTER"/>
    <property type="match status" value="1"/>
</dbReference>
<dbReference type="PROSITE" id="PS00154">
    <property type="entry name" value="ATPASE_E1_E2"/>
    <property type="match status" value="1"/>
</dbReference>
<organism evidence="12 13">
    <name type="scientific">Chondrus crispus</name>
    <name type="common">Carrageen Irish moss</name>
    <name type="synonym">Polymorpha crispa</name>
    <dbReference type="NCBI Taxonomy" id="2769"/>
    <lineage>
        <taxon>Eukaryota</taxon>
        <taxon>Rhodophyta</taxon>
        <taxon>Florideophyceae</taxon>
        <taxon>Rhodymeniophycidae</taxon>
        <taxon>Gigartinales</taxon>
        <taxon>Gigartinaceae</taxon>
        <taxon>Chondrus</taxon>
    </lineage>
</organism>
<dbReference type="OrthoDB" id="432719at2759"/>
<comment type="subcellular location">
    <subcellularLocation>
        <location evidence="1">Endomembrane system</location>
        <topology evidence="1">Multi-pass membrane protein</topology>
    </subcellularLocation>
    <subcellularLocation>
        <location evidence="10">Membrane</location>
    </subcellularLocation>
</comment>
<dbReference type="PhylomeDB" id="R7QF87"/>
<dbReference type="SFLD" id="SFLDF00027">
    <property type="entry name" value="p-type_atpase"/>
    <property type="match status" value="1"/>
</dbReference>
<comment type="similarity">
    <text evidence="2 10">Belongs to the cation transport ATPase (P-type) (TC 3.A.3) family. Type IB subfamily.</text>
</comment>
<evidence type="ECO:0000256" key="4">
    <source>
        <dbReference type="ARBA" id="ARBA00022723"/>
    </source>
</evidence>
<protein>
    <recommendedName>
        <fullName evidence="11">P-type ATPase A domain-containing protein</fullName>
    </recommendedName>
</protein>
<evidence type="ECO:0000256" key="3">
    <source>
        <dbReference type="ARBA" id="ARBA00022692"/>
    </source>
</evidence>
<dbReference type="KEGG" id="ccp:CHC_T00004800001"/>
<dbReference type="PRINTS" id="PR00120">
    <property type="entry name" value="HATPASE"/>
</dbReference>
<dbReference type="InterPro" id="IPR044492">
    <property type="entry name" value="P_typ_ATPase_HD_dom"/>
</dbReference>
<dbReference type="SUPFAM" id="SSF81665">
    <property type="entry name" value="Calcium ATPase, transmembrane domain M"/>
    <property type="match status" value="1"/>
</dbReference>
<dbReference type="Gene3D" id="3.40.50.1000">
    <property type="entry name" value="HAD superfamily/HAD-like"/>
    <property type="match status" value="1"/>
</dbReference>
<feature type="transmembrane region" description="Helical" evidence="10">
    <location>
        <begin position="272"/>
        <end position="294"/>
    </location>
</feature>
<dbReference type="GO" id="GO:0012505">
    <property type="term" value="C:endomembrane system"/>
    <property type="evidence" value="ECO:0007669"/>
    <property type="project" value="UniProtKB-SubCell"/>
</dbReference>
<dbReference type="PANTHER" id="PTHR43520">
    <property type="entry name" value="ATP7, ISOFORM B"/>
    <property type="match status" value="1"/>
</dbReference>
<evidence type="ECO:0000313" key="13">
    <source>
        <dbReference type="Proteomes" id="UP000012073"/>
    </source>
</evidence>
<dbReference type="InterPro" id="IPR023298">
    <property type="entry name" value="ATPase_P-typ_TM_dom_sf"/>
</dbReference>
<evidence type="ECO:0000256" key="2">
    <source>
        <dbReference type="ARBA" id="ARBA00006024"/>
    </source>
</evidence>
<evidence type="ECO:0000256" key="8">
    <source>
        <dbReference type="ARBA" id="ARBA00022989"/>
    </source>
</evidence>
<evidence type="ECO:0000256" key="10">
    <source>
        <dbReference type="RuleBase" id="RU362081"/>
    </source>
</evidence>
<dbReference type="SUPFAM" id="SSF81653">
    <property type="entry name" value="Calcium ATPase, transduction domain A"/>
    <property type="match status" value="1"/>
</dbReference>
<dbReference type="Proteomes" id="UP000012073">
    <property type="component" value="Unassembled WGS sequence"/>
</dbReference>
<keyword evidence="13" id="KW-1185">Reference proteome</keyword>
<dbReference type="SFLD" id="SFLDS00003">
    <property type="entry name" value="Haloacid_Dehalogenase"/>
    <property type="match status" value="1"/>
</dbReference>
<keyword evidence="4 10" id="KW-0479">Metal-binding</keyword>
<dbReference type="SFLD" id="SFLDG00002">
    <property type="entry name" value="C1.7:_P-type_atpase_like"/>
    <property type="match status" value="1"/>
</dbReference>
<feature type="domain" description="P-type ATPase A" evidence="11">
    <location>
        <begin position="131"/>
        <end position="216"/>
    </location>
</feature>